<dbReference type="Gene3D" id="3.20.20.70">
    <property type="entry name" value="Aldolase class I"/>
    <property type="match status" value="1"/>
</dbReference>
<evidence type="ECO:0000256" key="7">
    <source>
        <dbReference type="ARBA" id="ARBA00023004"/>
    </source>
</evidence>
<name>A7GXR6_CAMC5</name>
<proteinExistence type="inferred from homology"/>
<dbReference type="InterPro" id="IPR004559">
    <property type="entry name" value="HemW-like"/>
</dbReference>
<dbReference type="NCBIfam" id="TIGR00539">
    <property type="entry name" value="hemN_rel"/>
    <property type="match status" value="1"/>
</dbReference>
<evidence type="ECO:0000256" key="6">
    <source>
        <dbReference type="ARBA" id="ARBA00022723"/>
    </source>
</evidence>
<dbReference type="RefSeq" id="WP_011992133.1">
    <property type="nucleotide sequence ID" value="NC_009715.2"/>
</dbReference>
<comment type="function">
    <text evidence="10">Probably acts as a heme chaperone, transferring heme to an unknown acceptor. Binds one molecule of heme per monomer, possibly covalently. Binds 1 [4Fe-4S] cluster. The cluster is coordinated with 3 cysteines and an exchangeable S-adenosyl-L-methionine.</text>
</comment>
<dbReference type="KEGG" id="ccv:CCV52592_1573"/>
<organism evidence="12 13">
    <name type="scientific">Campylobacter curvus (strain 525.92)</name>
    <dbReference type="NCBI Taxonomy" id="360105"/>
    <lineage>
        <taxon>Bacteria</taxon>
        <taxon>Pseudomonadati</taxon>
        <taxon>Campylobacterota</taxon>
        <taxon>Epsilonproteobacteria</taxon>
        <taxon>Campylobacterales</taxon>
        <taxon>Campylobacteraceae</taxon>
        <taxon>Campylobacter</taxon>
    </lineage>
</organism>
<dbReference type="InterPro" id="IPR058240">
    <property type="entry name" value="rSAM_sf"/>
</dbReference>
<evidence type="ECO:0000313" key="12">
    <source>
        <dbReference type="EMBL" id="EAU00662.1"/>
    </source>
</evidence>
<comment type="subcellular location">
    <subcellularLocation>
        <location evidence="10">Cytoplasm</location>
    </subcellularLocation>
</comment>
<evidence type="ECO:0000256" key="9">
    <source>
        <dbReference type="ARBA" id="ARBA00023186"/>
    </source>
</evidence>
<keyword evidence="9 10" id="KW-0143">Chaperone</keyword>
<dbReference type="SFLD" id="SFLDS00029">
    <property type="entry name" value="Radical_SAM"/>
    <property type="match status" value="1"/>
</dbReference>
<keyword evidence="13" id="KW-1185">Reference proteome</keyword>
<dbReference type="Pfam" id="PF04055">
    <property type="entry name" value="Radical_SAM"/>
    <property type="match status" value="1"/>
</dbReference>
<dbReference type="EMBL" id="CP000767">
    <property type="protein sequence ID" value="EAU00662.1"/>
    <property type="molecule type" value="Genomic_DNA"/>
</dbReference>
<dbReference type="InterPro" id="IPR007197">
    <property type="entry name" value="rSAM"/>
</dbReference>
<dbReference type="PROSITE" id="PS51918">
    <property type="entry name" value="RADICAL_SAM"/>
    <property type="match status" value="1"/>
</dbReference>
<dbReference type="HOGENOM" id="CLU_027579_2_2_7"/>
<keyword evidence="10" id="KW-0963">Cytoplasm</keyword>
<dbReference type="GO" id="GO:0004109">
    <property type="term" value="F:coproporphyrinogen oxidase activity"/>
    <property type="evidence" value="ECO:0007669"/>
    <property type="project" value="InterPro"/>
</dbReference>
<dbReference type="GO" id="GO:0051539">
    <property type="term" value="F:4 iron, 4 sulfur cluster binding"/>
    <property type="evidence" value="ECO:0007669"/>
    <property type="project" value="UniProtKB-UniRule"/>
</dbReference>
<dbReference type="STRING" id="360105.CCV52592_1573"/>
<evidence type="ECO:0000259" key="11">
    <source>
        <dbReference type="PROSITE" id="PS51918"/>
    </source>
</evidence>
<keyword evidence="8 10" id="KW-0411">Iron-sulfur</keyword>
<evidence type="ECO:0000256" key="4">
    <source>
        <dbReference type="ARBA" id="ARBA00022617"/>
    </source>
</evidence>
<dbReference type="AlphaFoldDB" id="A7GXR6"/>
<evidence type="ECO:0000256" key="1">
    <source>
        <dbReference type="ARBA" id="ARBA00001966"/>
    </source>
</evidence>
<dbReference type="GO" id="GO:0005737">
    <property type="term" value="C:cytoplasm"/>
    <property type="evidence" value="ECO:0007669"/>
    <property type="project" value="UniProtKB-SubCell"/>
</dbReference>
<reference evidence="12" key="1">
    <citation type="submission" date="2016-07" db="EMBL/GenBank/DDBJ databases">
        <title>Comparative genomics of the Campylobacter concisus group.</title>
        <authorList>
            <person name="Miller W.G."/>
            <person name="Yee E."/>
            <person name="Chapman M.H."/>
            <person name="Huynh S."/>
            <person name="Bono J.L."/>
            <person name="On S.L.W."/>
            <person name="StLeger J."/>
            <person name="Foster G."/>
            <person name="Parker C.T."/>
        </authorList>
    </citation>
    <scope>NUCLEOTIDE SEQUENCE</scope>
    <source>
        <strain evidence="12">525.92</strain>
    </source>
</reference>
<dbReference type="SFLD" id="SFLDG01065">
    <property type="entry name" value="anaerobic_coproporphyrinogen-I"/>
    <property type="match status" value="1"/>
</dbReference>
<accession>A7GXR6</accession>
<evidence type="ECO:0000256" key="3">
    <source>
        <dbReference type="ARBA" id="ARBA00017228"/>
    </source>
</evidence>
<keyword evidence="4 10" id="KW-0349">Heme</keyword>
<evidence type="ECO:0000256" key="10">
    <source>
        <dbReference type="RuleBase" id="RU364116"/>
    </source>
</evidence>
<dbReference type="InterPro" id="IPR013785">
    <property type="entry name" value="Aldolase_TIM"/>
</dbReference>
<dbReference type="SMART" id="SM00729">
    <property type="entry name" value="Elp3"/>
    <property type="match status" value="1"/>
</dbReference>
<keyword evidence="12" id="KW-0560">Oxidoreductase</keyword>
<evidence type="ECO:0000313" key="13">
    <source>
        <dbReference type="Proteomes" id="UP000006380"/>
    </source>
</evidence>
<dbReference type="OrthoDB" id="9808022at2"/>
<dbReference type="GO" id="GO:0046872">
    <property type="term" value="F:metal ion binding"/>
    <property type="evidence" value="ECO:0007669"/>
    <property type="project" value="UniProtKB-UniRule"/>
</dbReference>
<comment type="similarity">
    <text evidence="2">Belongs to the anaerobic coproporphyrinogen-III oxidase family. HemW subfamily.</text>
</comment>
<evidence type="ECO:0000256" key="5">
    <source>
        <dbReference type="ARBA" id="ARBA00022691"/>
    </source>
</evidence>
<dbReference type="InterPro" id="IPR006638">
    <property type="entry name" value="Elp3/MiaA/NifB-like_rSAM"/>
</dbReference>
<keyword evidence="5 10" id="KW-0949">S-adenosyl-L-methionine</keyword>
<keyword evidence="10" id="KW-0004">4Fe-4S</keyword>
<evidence type="ECO:0000256" key="8">
    <source>
        <dbReference type="ARBA" id="ARBA00023014"/>
    </source>
</evidence>
<comment type="cofactor">
    <cofactor evidence="1">
        <name>[4Fe-4S] cluster</name>
        <dbReference type="ChEBI" id="CHEBI:49883"/>
    </cofactor>
</comment>
<protein>
    <recommendedName>
        <fullName evidence="3 10">Heme chaperone HemW</fullName>
    </recommendedName>
</protein>
<dbReference type="GO" id="GO:0006779">
    <property type="term" value="P:porphyrin-containing compound biosynthetic process"/>
    <property type="evidence" value="ECO:0007669"/>
    <property type="project" value="InterPro"/>
</dbReference>
<keyword evidence="6 10" id="KW-0479">Metal-binding</keyword>
<keyword evidence="7 10" id="KW-0408">Iron</keyword>
<dbReference type="SUPFAM" id="SSF102114">
    <property type="entry name" value="Radical SAM enzymes"/>
    <property type="match status" value="1"/>
</dbReference>
<feature type="domain" description="Radical SAM core" evidence="11">
    <location>
        <begin position="1"/>
        <end position="222"/>
    </location>
</feature>
<dbReference type="InterPro" id="IPR034505">
    <property type="entry name" value="Coproporphyrinogen-III_oxidase"/>
</dbReference>
<gene>
    <name evidence="12" type="primary">hemN2</name>
    <name evidence="12" type="ORF">CCV52592_1573</name>
</gene>
<sequence>MLLYIHIPFCESKCPYCAFGSVTNAQALTGGYFDALLTDIKFQIDKFKISKFSSVFIGGGTPSAVSAKFYKKIFAEISPFCNDKTEITSEANPNSTNLRWLKDMRNLGVNRISFGAQSFFDDKLELLGRAHNCTQIYKAVQNAKNAGFRNINIDLIYATKLDNKKRLAQEVLALKNLGVTHASAYSLTLEENTPFERKFELRNDSAALAKFMMKQIENIGLKQYEVSNFGKPCKHNLGYWQGKEYIGAGAYSVGFMRSARYYAQKDLAGYIASPTHREIEVLNDDELRMEHVFLGARSCVGIDERRLTPQQRQRAEILRRSRKLKFERGRYFVKNFLLADEIALFING</sequence>
<dbReference type="PANTHER" id="PTHR13932:SF5">
    <property type="entry name" value="RADICAL S-ADENOSYL METHIONINE DOMAIN-CONTAINING PROTEIN 1, MITOCHONDRIAL"/>
    <property type="match status" value="1"/>
</dbReference>
<dbReference type="Proteomes" id="UP000006380">
    <property type="component" value="Chromosome"/>
</dbReference>
<dbReference type="SFLD" id="SFLDF00562">
    <property type="entry name" value="HemN-like__clustered_with_heat"/>
    <property type="match status" value="1"/>
</dbReference>
<evidence type="ECO:0000256" key="2">
    <source>
        <dbReference type="ARBA" id="ARBA00006100"/>
    </source>
</evidence>
<dbReference type="PANTHER" id="PTHR13932">
    <property type="entry name" value="COPROPORPHYRINIGEN III OXIDASE"/>
    <property type="match status" value="1"/>
</dbReference>